<evidence type="ECO:0000313" key="6">
    <source>
        <dbReference type="Proteomes" id="UP000235965"/>
    </source>
</evidence>
<proteinExistence type="inferred from homology"/>
<protein>
    <recommendedName>
        <fullName evidence="7">Protein takeout</fullName>
    </recommendedName>
</protein>
<dbReference type="EMBL" id="NEVH01011194">
    <property type="protein sequence ID" value="PNF31891.1"/>
    <property type="molecule type" value="Genomic_DNA"/>
</dbReference>
<dbReference type="PANTHER" id="PTHR11008">
    <property type="entry name" value="PROTEIN TAKEOUT-LIKE PROTEIN"/>
    <property type="match status" value="1"/>
</dbReference>
<keyword evidence="6" id="KW-1185">Reference proteome</keyword>
<evidence type="ECO:0000256" key="4">
    <source>
        <dbReference type="SAM" id="SignalP"/>
    </source>
</evidence>
<evidence type="ECO:0000256" key="1">
    <source>
        <dbReference type="ARBA" id="ARBA00022729"/>
    </source>
</evidence>
<dbReference type="Pfam" id="PF06585">
    <property type="entry name" value="JHBP"/>
    <property type="match status" value="1"/>
</dbReference>
<dbReference type="GO" id="GO:0005615">
    <property type="term" value="C:extracellular space"/>
    <property type="evidence" value="ECO:0007669"/>
    <property type="project" value="TreeGrafter"/>
</dbReference>
<dbReference type="Gene3D" id="3.15.10.30">
    <property type="entry name" value="Haemolymph juvenile hormone binding protein"/>
    <property type="match status" value="1"/>
</dbReference>
<comment type="caution">
    <text evidence="5">The sequence shown here is derived from an EMBL/GenBank/DDBJ whole genome shotgun (WGS) entry which is preliminary data.</text>
</comment>
<dbReference type="Proteomes" id="UP000235965">
    <property type="component" value="Unassembled WGS sequence"/>
</dbReference>
<dbReference type="FunFam" id="3.15.10.30:FF:000001">
    <property type="entry name" value="Takeout-like protein 1"/>
    <property type="match status" value="1"/>
</dbReference>
<gene>
    <name evidence="5" type="ORF">B7P43_G07892</name>
</gene>
<dbReference type="OrthoDB" id="8186595at2759"/>
<dbReference type="AlphaFoldDB" id="A0A2J7QTH9"/>
<evidence type="ECO:0008006" key="7">
    <source>
        <dbReference type="Google" id="ProtNLM"/>
    </source>
</evidence>
<dbReference type="InterPro" id="IPR038606">
    <property type="entry name" value="To_sf"/>
</dbReference>
<dbReference type="SMART" id="SM00700">
    <property type="entry name" value="JHBP"/>
    <property type="match status" value="1"/>
</dbReference>
<feature type="chain" id="PRO_5014327262" description="Protein takeout" evidence="4">
    <location>
        <begin position="20"/>
        <end position="246"/>
    </location>
</feature>
<dbReference type="GO" id="GO:0007623">
    <property type="term" value="P:circadian rhythm"/>
    <property type="evidence" value="ECO:0007669"/>
    <property type="project" value="UniProtKB-ARBA"/>
</dbReference>
<name>A0A2J7QTH9_9NEOP</name>
<dbReference type="InterPro" id="IPR010562">
    <property type="entry name" value="Haemolymph_juvenile_hormone-bd"/>
</dbReference>
<evidence type="ECO:0000256" key="3">
    <source>
        <dbReference type="ARBA" id="ARBA00060902"/>
    </source>
</evidence>
<organism evidence="5 6">
    <name type="scientific">Cryptotermes secundus</name>
    <dbReference type="NCBI Taxonomy" id="105785"/>
    <lineage>
        <taxon>Eukaryota</taxon>
        <taxon>Metazoa</taxon>
        <taxon>Ecdysozoa</taxon>
        <taxon>Arthropoda</taxon>
        <taxon>Hexapoda</taxon>
        <taxon>Insecta</taxon>
        <taxon>Pterygota</taxon>
        <taxon>Neoptera</taxon>
        <taxon>Polyneoptera</taxon>
        <taxon>Dictyoptera</taxon>
        <taxon>Blattodea</taxon>
        <taxon>Blattoidea</taxon>
        <taxon>Termitoidae</taxon>
        <taxon>Kalotermitidae</taxon>
        <taxon>Cryptotermitinae</taxon>
        <taxon>Cryptotermes</taxon>
    </lineage>
</organism>
<keyword evidence="2" id="KW-0090">Biological rhythms</keyword>
<keyword evidence="1 4" id="KW-0732">Signal</keyword>
<evidence type="ECO:0000256" key="2">
    <source>
        <dbReference type="ARBA" id="ARBA00023108"/>
    </source>
</evidence>
<dbReference type="PANTHER" id="PTHR11008:SF32">
    <property type="entry name" value="CIRCADIAN CLOCK-CONTROLLED PROTEIN DAYWAKE-RELATED"/>
    <property type="match status" value="1"/>
</dbReference>
<accession>A0A2J7QTH9</accession>
<feature type="signal peptide" evidence="4">
    <location>
        <begin position="1"/>
        <end position="19"/>
    </location>
</feature>
<evidence type="ECO:0000313" key="5">
    <source>
        <dbReference type="EMBL" id="PNF31891.1"/>
    </source>
</evidence>
<reference evidence="5 6" key="1">
    <citation type="submission" date="2017-12" db="EMBL/GenBank/DDBJ databases">
        <title>Hemimetabolous genomes reveal molecular basis of termite eusociality.</title>
        <authorList>
            <person name="Harrison M.C."/>
            <person name="Jongepier E."/>
            <person name="Robertson H.M."/>
            <person name="Arning N."/>
            <person name="Bitard-Feildel T."/>
            <person name="Chao H."/>
            <person name="Childers C.P."/>
            <person name="Dinh H."/>
            <person name="Doddapaneni H."/>
            <person name="Dugan S."/>
            <person name="Gowin J."/>
            <person name="Greiner C."/>
            <person name="Han Y."/>
            <person name="Hu H."/>
            <person name="Hughes D.S.T."/>
            <person name="Huylmans A.-K."/>
            <person name="Kemena C."/>
            <person name="Kremer L.P.M."/>
            <person name="Lee S.L."/>
            <person name="Lopez-Ezquerra A."/>
            <person name="Mallet L."/>
            <person name="Monroy-Kuhn J.M."/>
            <person name="Moser A."/>
            <person name="Murali S.C."/>
            <person name="Muzny D.M."/>
            <person name="Otani S."/>
            <person name="Piulachs M.-D."/>
            <person name="Poelchau M."/>
            <person name="Qu J."/>
            <person name="Schaub F."/>
            <person name="Wada-Katsumata A."/>
            <person name="Worley K.C."/>
            <person name="Xie Q."/>
            <person name="Ylla G."/>
            <person name="Poulsen M."/>
            <person name="Gibbs R.A."/>
            <person name="Schal C."/>
            <person name="Richards S."/>
            <person name="Belles X."/>
            <person name="Korb J."/>
            <person name="Bornberg-Bauer E."/>
        </authorList>
    </citation>
    <scope>NUCLEOTIDE SEQUENCE [LARGE SCALE GENOMIC DNA]</scope>
    <source>
        <tissue evidence="5">Whole body</tissue>
    </source>
</reference>
<sequence>MSKLSIFFAVCAVVCQSEALKLPDYITPCSRKDPNFNECALKHGREAIPRLLKGDPKYGVPVLDPMYVPEVSVEESGIKITARNFTIEGARNATLQDFRVDFDKLIVSIQFMAPQLDFRGKYELSGKLVSLPIVGKGDYNATLGNLTAKYTTQCNLTKQGDGRTYLSPQDYDLEFDPKTASMYFGNLFNGNKLLGDAMNSFIAENWRLVLDQIGKPAYRALGMIVHQILVQVAHKVPYDELFSDTD</sequence>
<comment type="similarity">
    <text evidence="3">Belongs to the TO family.</text>
</comment>